<accession>A0A8X6NKT5</accession>
<keyword evidence="2" id="KW-1185">Reference proteome</keyword>
<dbReference type="EMBL" id="BMAW01059153">
    <property type="protein sequence ID" value="GFT19733.1"/>
    <property type="molecule type" value="Genomic_DNA"/>
</dbReference>
<protein>
    <submittedName>
        <fullName evidence="1">Uncharacterized protein</fullName>
    </submittedName>
</protein>
<dbReference type="Proteomes" id="UP000887013">
    <property type="component" value="Unassembled WGS sequence"/>
</dbReference>
<dbReference type="AlphaFoldDB" id="A0A8X6NKT5"/>
<organism evidence="1 2">
    <name type="scientific">Nephila pilipes</name>
    <name type="common">Giant wood spider</name>
    <name type="synonym">Nephila maculata</name>
    <dbReference type="NCBI Taxonomy" id="299642"/>
    <lineage>
        <taxon>Eukaryota</taxon>
        <taxon>Metazoa</taxon>
        <taxon>Ecdysozoa</taxon>
        <taxon>Arthropoda</taxon>
        <taxon>Chelicerata</taxon>
        <taxon>Arachnida</taxon>
        <taxon>Araneae</taxon>
        <taxon>Araneomorphae</taxon>
        <taxon>Entelegynae</taxon>
        <taxon>Araneoidea</taxon>
        <taxon>Nephilidae</taxon>
        <taxon>Nephila</taxon>
    </lineage>
</organism>
<sequence length="120" mass="13010">MAAFRYGADGGCQAAFKVCACGKAAFASGAGALAFGMWRRYTGYQRLLVPLWFTAFGRGAAAKRFNFGMPLLVLQNKSLVFDIARVTDIDPCTSVCCWARFYMPAKGYVPGFLVCFASMA</sequence>
<proteinExistence type="predicted"/>
<name>A0A8X6NKT5_NEPPI</name>
<reference evidence="1" key="1">
    <citation type="submission" date="2020-08" db="EMBL/GenBank/DDBJ databases">
        <title>Multicomponent nature underlies the extraordinary mechanical properties of spider dragline silk.</title>
        <authorList>
            <person name="Kono N."/>
            <person name="Nakamura H."/>
            <person name="Mori M."/>
            <person name="Yoshida Y."/>
            <person name="Ohtoshi R."/>
            <person name="Malay A.D."/>
            <person name="Moran D.A.P."/>
            <person name="Tomita M."/>
            <person name="Numata K."/>
            <person name="Arakawa K."/>
        </authorList>
    </citation>
    <scope>NUCLEOTIDE SEQUENCE</scope>
</reference>
<comment type="caution">
    <text evidence="1">The sequence shown here is derived from an EMBL/GenBank/DDBJ whole genome shotgun (WGS) entry which is preliminary data.</text>
</comment>
<gene>
    <name evidence="1" type="ORF">NPIL_39711</name>
</gene>
<evidence type="ECO:0000313" key="1">
    <source>
        <dbReference type="EMBL" id="GFT19733.1"/>
    </source>
</evidence>
<evidence type="ECO:0000313" key="2">
    <source>
        <dbReference type="Proteomes" id="UP000887013"/>
    </source>
</evidence>